<dbReference type="InterPro" id="IPR005019">
    <property type="entry name" value="Adenine_glyco"/>
</dbReference>
<gene>
    <name evidence="1" type="ORF">J2D75_08715</name>
</gene>
<protein>
    <submittedName>
        <fullName evidence="1">DNA-3-methyladenine glycosylase I</fullName>
    </submittedName>
</protein>
<dbReference type="Pfam" id="PF03352">
    <property type="entry name" value="Adenine_glyco"/>
    <property type="match status" value="1"/>
</dbReference>
<keyword evidence="2" id="KW-1185">Reference proteome</keyword>
<accession>A0ABS3LMG2</accession>
<evidence type="ECO:0000313" key="2">
    <source>
        <dbReference type="Proteomes" id="UP000664399"/>
    </source>
</evidence>
<dbReference type="Gene3D" id="1.10.340.30">
    <property type="entry name" value="Hypothetical protein, domain 2"/>
    <property type="match status" value="1"/>
</dbReference>
<organism evidence="1 2">
    <name type="scientific">Acetobacter suratthaniensis</name>
    <dbReference type="NCBI Taxonomy" id="1502841"/>
    <lineage>
        <taxon>Bacteria</taxon>
        <taxon>Pseudomonadati</taxon>
        <taxon>Pseudomonadota</taxon>
        <taxon>Alphaproteobacteria</taxon>
        <taxon>Acetobacterales</taxon>
        <taxon>Acetobacteraceae</taxon>
        <taxon>Acetobacter</taxon>
    </lineage>
</organism>
<dbReference type="EMBL" id="JAFVMG010000008">
    <property type="protein sequence ID" value="MBO1328558.1"/>
    <property type="molecule type" value="Genomic_DNA"/>
</dbReference>
<dbReference type="InterPro" id="IPR052891">
    <property type="entry name" value="DNA-3mA_glycosylase"/>
</dbReference>
<comment type="caution">
    <text evidence="1">The sequence shown here is derived from an EMBL/GenBank/DDBJ whole genome shotgun (WGS) entry which is preliminary data.</text>
</comment>
<dbReference type="Proteomes" id="UP000664399">
    <property type="component" value="Unassembled WGS sequence"/>
</dbReference>
<dbReference type="InterPro" id="IPR011257">
    <property type="entry name" value="DNA_glycosylase"/>
</dbReference>
<dbReference type="PANTHER" id="PTHR30037:SF4">
    <property type="entry name" value="DNA-3-METHYLADENINE GLYCOSYLASE I"/>
    <property type="match status" value="1"/>
</dbReference>
<reference evidence="1 2" key="1">
    <citation type="submission" date="2021-03" db="EMBL/GenBank/DDBJ databases">
        <title>The complete genome sequence of Acetobacter suratthaniensis TBRC 1719.</title>
        <authorList>
            <person name="Charoenyingcharoen P."/>
            <person name="Yukphan P."/>
        </authorList>
    </citation>
    <scope>NUCLEOTIDE SEQUENCE [LARGE SCALE GENOMIC DNA]</scope>
    <source>
        <strain evidence="1 2">TBRC 1719</strain>
    </source>
</reference>
<proteinExistence type="predicted"/>
<evidence type="ECO:0000313" key="1">
    <source>
        <dbReference type="EMBL" id="MBO1328558.1"/>
    </source>
</evidence>
<sequence length="191" mass="21537">MSDILPRCAWAQNDPAQWAYHDTEWGVPVRDSRTLWEHLMLDCFQAGLSWRTILLKREAFRRAFEGFDPARIALYGENDIERLMADNGIVRSRQKITATIRNARAYLSMQDHGEDFSDFVWSFTDNKPVLNQSGTSSPRSPQGDALSLALKKRGFSFVGPVIVHAWLQACGLINDHEPGCFCHAKGNTPAA</sequence>
<dbReference type="RefSeq" id="WP_207854398.1">
    <property type="nucleotide sequence ID" value="NZ_JAFVMG010000008.1"/>
</dbReference>
<dbReference type="PANTHER" id="PTHR30037">
    <property type="entry name" value="DNA-3-METHYLADENINE GLYCOSYLASE 1"/>
    <property type="match status" value="1"/>
</dbReference>
<dbReference type="SUPFAM" id="SSF48150">
    <property type="entry name" value="DNA-glycosylase"/>
    <property type="match status" value="1"/>
</dbReference>
<name>A0ABS3LMG2_9PROT</name>